<accession>A0AAV3ZNW2</accession>
<evidence type="ECO:0000256" key="1">
    <source>
        <dbReference type="SAM" id="MobiDB-lite"/>
    </source>
</evidence>
<proteinExistence type="predicted"/>
<name>A0AAV3ZNW2_9GAST</name>
<feature type="compositionally biased region" description="Polar residues" evidence="1">
    <location>
        <begin position="70"/>
        <end position="85"/>
    </location>
</feature>
<evidence type="ECO:0000313" key="3">
    <source>
        <dbReference type="Proteomes" id="UP000735302"/>
    </source>
</evidence>
<gene>
    <name evidence="2" type="ORF">PoB_002266300</name>
</gene>
<keyword evidence="3" id="KW-1185">Reference proteome</keyword>
<dbReference type="Proteomes" id="UP000735302">
    <property type="component" value="Unassembled WGS sequence"/>
</dbReference>
<dbReference type="AlphaFoldDB" id="A0AAV3ZNW2"/>
<reference evidence="2 3" key="1">
    <citation type="journal article" date="2021" name="Elife">
        <title>Chloroplast acquisition without the gene transfer in kleptoplastic sea slugs, Plakobranchus ocellatus.</title>
        <authorList>
            <person name="Maeda T."/>
            <person name="Takahashi S."/>
            <person name="Yoshida T."/>
            <person name="Shimamura S."/>
            <person name="Takaki Y."/>
            <person name="Nagai Y."/>
            <person name="Toyoda A."/>
            <person name="Suzuki Y."/>
            <person name="Arimoto A."/>
            <person name="Ishii H."/>
            <person name="Satoh N."/>
            <person name="Nishiyama T."/>
            <person name="Hasebe M."/>
            <person name="Maruyama T."/>
            <person name="Minagawa J."/>
            <person name="Obokata J."/>
            <person name="Shigenobu S."/>
        </authorList>
    </citation>
    <scope>NUCLEOTIDE SEQUENCE [LARGE SCALE GENOMIC DNA]</scope>
</reference>
<sequence>MSSELSLKLPGRGREKTSRRPEQGGEGRGKGCSSAGRRARSSQGQGKSRRIGQQQQQQQSRRGEVVSSSATSRITSTPKTLQQLESLEAHTTRSSVIFETLKPGSRRGTTPGARYQARLQTDTELQLH</sequence>
<feature type="compositionally biased region" description="Polar residues" evidence="1">
    <location>
        <begin position="118"/>
        <end position="128"/>
    </location>
</feature>
<protein>
    <submittedName>
        <fullName evidence="2">Uncharacterized protein</fullName>
    </submittedName>
</protein>
<feature type="region of interest" description="Disordered" evidence="1">
    <location>
        <begin position="1"/>
        <end position="128"/>
    </location>
</feature>
<dbReference type="EMBL" id="BLXT01002663">
    <property type="protein sequence ID" value="GFN96157.1"/>
    <property type="molecule type" value="Genomic_DNA"/>
</dbReference>
<comment type="caution">
    <text evidence="2">The sequence shown here is derived from an EMBL/GenBank/DDBJ whole genome shotgun (WGS) entry which is preliminary data.</text>
</comment>
<feature type="compositionally biased region" description="Low complexity" evidence="1">
    <location>
        <begin position="31"/>
        <end position="69"/>
    </location>
</feature>
<evidence type="ECO:0000313" key="2">
    <source>
        <dbReference type="EMBL" id="GFN96157.1"/>
    </source>
</evidence>
<organism evidence="2 3">
    <name type="scientific">Plakobranchus ocellatus</name>
    <dbReference type="NCBI Taxonomy" id="259542"/>
    <lineage>
        <taxon>Eukaryota</taxon>
        <taxon>Metazoa</taxon>
        <taxon>Spiralia</taxon>
        <taxon>Lophotrochozoa</taxon>
        <taxon>Mollusca</taxon>
        <taxon>Gastropoda</taxon>
        <taxon>Heterobranchia</taxon>
        <taxon>Euthyneura</taxon>
        <taxon>Panpulmonata</taxon>
        <taxon>Sacoglossa</taxon>
        <taxon>Placobranchoidea</taxon>
        <taxon>Plakobranchidae</taxon>
        <taxon>Plakobranchus</taxon>
    </lineage>
</organism>
<feature type="compositionally biased region" description="Basic and acidic residues" evidence="1">
    <location>
        <begin position="12"/>
        <end position="29"/>
    </location>
</feature>